<accession>A0A8H6Z527</accession>
<dbReference type="InterPro" id="IPR036396">
    <property type="entry name" value="Cyt_P450_sf"/>
</dbReference>
<dbReference type="Pfam" id="PF00067">
    <property type="entry name" value="p450"/>
    <property type="match status" value="1"/>
</dbReference>
<dbReference type="Gene3D" id="1.10.630.10">
    <property type="entry name" value="Cytochrome P450"/>
    <property type="match status" value="1"/>
</dbReference>
<comment type="caution">
    <text evidence="1">The sequence shown here is derived from an EMBL/GenBank/DDBJ whole genome shotgun (WGS) entry which is preliminary data.</text>
</comment>
<organism evidence="1 2">
    <name type="scientific">Mycena venus</name>
    <dbReference type="NCBI Taxonomy" id="2733690"/>
    <lineage>
        <taxon>Eukaryota</taxon>
        <taxon>Fungi</taxon>
        <taxon>Dikarya</taxon>
        <taxon>Basidiomycota</taxon>
        <taxon>Agaricomycotina</taxon>
        <taxon>Agaricomycetes</taxon>
        <taxon>Agaricomycetidae</taxon>
        <taxon>Agaricales</taxon>
        <taxon>Marasmiineae</taxon>
        <taxon>Mycenaceae</taxon>
        <taxon>Mycena</taxon>
    </lineage>
</organism>
<evidence type="ECO:0000313" key="2">
    <source>
        <dbReference type="Proteomes" id="UP000620124"/>
    </source>
</evidence>
<dbReference type="GO" id="GO:0004497">
    <property type="term" value="F:monooxygenase activity"/>
    <property type="evidence" value="ECO:0007669"/>
    <property type="project" value="InterPro"/>
</dbReference>
<gene>
    <name evidence="1" type="ORF">MVEN_00108900</name>
</gene>
<dbReference type="GO" id="GO:0005506">
    <property type="term" value="F:iron ion binding"/>
    <property type="evidence" value="ECO:0007669"/>
    <property type="project" value="InterPro"/>
</dbReference>
<evidence type="ECO:0008006" key="3">
    <source>
        <dbReference type="Google" id="ProtNLM"/>
    </source>
</evidence>
<dbReference type="GO" id="GO:0016705">
    <property type="term" value="F:oxidoreductase activity, acting on paired donors, with incorporation or reduction of molecular oxygen"/>
    <property type="evidence" value="ECO:0007669"/>
    <property type="project" value="InterPro"/>
</dbReference>
<dbReference type="GO" id="GO:0020037">
    <property type="term" value="F:heme binding"/>
    <property type="evidence" value="ECO:0007669"/>
    <property type="project" value="InterPro"/>
</dbReference>
<dbReference type="SUPFAM" id="SSF48264">
    <property type="entry name" value="Cytochrome P450"/>
    <property type="match status" value="1"/>
</dbReference>
<protein>
    <recommendedName>
        <fullName evidence="3">Cytochrome P450</fullName>
    </recommendedName>
</protein>
<proteinExistence type="predicted"/>
<evidence type="ECO:0000313" key="1">
    <source>
        <dbReference type="EMBL" id="KAF7372473.1"/>
    </source>
</evidence>
<dbReference type="AlphaFoldDB" id="A0A8H6Z527"/>
<keyword evidence="2" id="KW-1185">Reference proteome</keyword>
<dbReference type="Proteomes" id="UP000620124">
    <property type="component" value="Unassembled WGS sequence"/>
</dbReference>
<dbReference type="InterPro" id="IPR001128">
    <property type="entry name" value="Cyt_P450"/>
</dbReference>
<dbReference type="OrthoDB" id="1470350at2759"/>
<name>A0A8H6Z527_9AGAR</name>
<dbReference type="EMBL" id="JACAZI010000001">
    <property type="protein sequence ID" value="KAF7372473.1"/>
    <property type="molecule type" value="Genomic_DNA"/>
</dbReference>
<reference evidence="1" key="1">
    <citation type="submission" date="2020-05" db="EMBL/GenBank/DDBJ databases">
        <title>Mycena genomes resolve the evolution of fungal bioluminescence.</title>
        <authorList>
            <person name="Tsai I.J."/>
        </authorList>
    </citation>
    <scope>NUCLEOTIDE SEQUENCE</scope>
    <source>
        <strain evidence="1">CCC161011</strain>
    </source>
</reference>
<sequence length="131" mass="14651">MLPPQYGDHEFQWQKTYGSVYRIKGCFGSLSYVQGNTHKRLRAAINVGFNAAAVRKYQPVFEKLAHELAEQLEAISGSTVDMLPRLGVTTLSAICDVVFGVSINDVEEELVSNYFQLTCSTAFLLPDRIRC</sequence>